<keyword evidence="4" id="KW-0949">S-adenosyl-L-methionine</keyword>
<comment type="cofactor">
    <cofactor evidence="1">
        <name>a divalent metal cation</name>
        <dbReference type="ChEBI" id="CHEBI:60240"/>
    </cofactor>
</comment>
<protein>
    <submittedName>
        <fullName evidence="6">Uncharacterized protein</fullName>
    </submittedName>
</protein>
<keyword evidence="3" id="KW-0808">Transferase</keyword>
<evidence type="ECO:0000256" key="1">
    <source>
        <dbReference type="ARBA" id="ARBA00001968"/>
    </source>
</evidence>
<sequence length="67" mass="7987">MQTRKMNYYEKLMKLVKPGVVLIYDNTLWQGTVVAYPEGAVFPEYKRKDRKLVMEFNRLISASVEWN</sequence>
<dbReference type="Gene3D" id="3.40.50.150">
    <property type="entry name" value="Vaccinia Virus protein VP39"/>
    <property type="match status" value="1"/>
</dbReference>
<dbReference type="InterPro" id="IPR029063">
    <property type="entry name" value="SAM-dependent_MTases_sf"/>
</dbReference>
<dbReference type="InterPro" id="IPR002935">
    <property type="entry name" value="SAM_O-MeTrfase"/>
</dbReference>
<dbReference type="GO" id="GO:0008757">
    <property type="term" value="F:S-adenosylmethionine-dependent methyltransferase activity"/>
    <property type="evidence" value="ECO:0007669"/>
    <property type="project" value="TreeGrafter"/>
</dbReference>
<dbReference type="Pfam" id="PF01596">
    <property type="entry name" value="Methyltransf_3"/>
    <property type="match status" value="1"/>
</dbReference>
<organism evidence="6 7">
    <name type="scientific">Rubroshorea leprosula</name>
    <dbReference type="NCBI Taxonomy" id="152421"/>
    <lineage>
        <taxon>Eukaryota</taxon>
        <taxon>Viridiplantae</taxon>
        <taxon>Streptophyta</taxon>
        <taxon>Embryophyta</taxon>
        <taxon>Tracheophyta</taxon>
        <taxon>Spermatophyta</taxon>
        <taxon>Magnoliopsida</taxon>
        <taxon>eudicotyledons</taxon>
        <taxon>Gunneridae</taxon>
        <taxon>Pentapetalae</taxon>
        <taxon>rosids</taxon>
        <taxon>malvids</taxon>
        <taxon>Malvales</taxon>
        <taxon>Dipterocarpaceae</taxon>
        <taxon>Rubroshorea</taxon>
    </lineage>
</organism>
<dbReference type="PANTHER" id="PTHR10509">
    <property type="entry name" value="O-METHYLTRANSFERASE-RELATED"/>
    <property type="match status" value="1"/>
</dbReference>
<comment type="caution">
    <text evidence="6">The sequence shown here is derived from an EMBL/GenBank/DDBJ whole genome shotgun (WGS) entry which is preliminary data.</text>
</comment>
<evidence type="ECO:0000256" key="3">
    <source>
        <dbReference type="ARBA" id="ARBA00022679"/>
    </source>
</evidence>
<name>A0AAV5JHM8_9ROSI</name>
<dbReference type="GO" id="GO:0032259">
    <property type="term" value="P:methylation"/>
    <property type="evidence" value="ECO:0007669"/>
    <property type="project" value="UniProtKB-KW"/>
</dbReference>
<reference evidence="6 7" key="1">
    <citation type="journal article" date="2021" name="Commun. Biol.">
        <title>The genome of Shorea leprosula (Dipterocarpaceae) highlights the ecological relevance of drought in aseasonal tropical rainforests.</title>
        <authorList>
            <person name="Ng K.K.S."/>
            <person name="Kobayashi M.J."/>
            <person name="Fawcett J.A."/>
            <person name="Hatakeyama M."/>
            <person name="Paape T."/>
            <person name="Ng C.H."/>
            <person name="Ang C.C."/>
            <person name="Tnah L.H."/>
            <person name="Lee C.T."/>
            <person name="Nishiyama T."/>
            <person name="Sese J."/>
            <person name="O'Brien M.J."/>
            <person name="Copetti D."/>
            <person name="Mohd Noor M.I."/>
            <person name="Ong R.C."/>
            <person name="Putra M."/>
            <person name="Sireger I.Z."/>
            <person name="Indrioko S."/>
            <person name="Kosugi Y."/>
            <person name="Izuno A."/>
            <person name="Isagi Y."/>
            <person name="Lee S.L."/>
            <person name="Shimizu K.K."/>
        </authorList>
    </citation>
    <scope>NUCLEOTIDE SEQUENCE [LARGE SCALE GENOMIC DNA]</scope>
    <source>
        <strain evidence="6">214</strain>
    </source>
</reference>
<evidence type="ECO:0000313" key="7">
    <source>
        <dbReference type="Proteomes" id="UP001054252"/>
    </source>
</evidence>
<dbReference type="InterPro" id="IPR050362">
    <property type="entry name" value="Cation-dep_OMT"/>
</dbReference>
<dbReference type="AlphaFoldDB" id="A0AAV5JHM8"/>
<gene>
    <name evidence="6" type="ORF">SLEP1_g24983</name>
</gene>
<evidence type="ECO:0000256" key="5">
    <source>
        <dbReference type="ARBA" id="ARBA00023453"/>
    </source>
</evidence>
<accession>A0AAV5JHM8</accession>
<evidence type="ECO:0000256" key="4">
    <source>
        <dbReference type="ARBA" id="ARBA00022691"/>
    </source>
</evidence>
<evidence type="ECO:0000313" key="6">
    <source>
        <dbReference type="EMBL" id="GKV14059.1"/>
    </source>
</evidence>
<evidence type="ECO:0000256" key="2">
    <source>
        <dbReference type="ARBA" id="ARBA00022603"/>
    </source>
</evidence>
<dbReference type="GO" id="GO:0008171">
    <property type="term" value="F:O-methyltransferase activity"/>
    <property type="evidence" value="ECO:0007669"/>
    <property type="project" value="InterPro"/>
</dbReference>
<comment type="similarity">
    <text evidence="5">Belongs to the class I-like SAM-binding methyltransferase superfamily. Cation-dependent O-methyltransferase family.</text>
</comment>
<dbReference type="PANTHER" id="PTHR10509:SF82">
    <property type="entry name" value="CAFFEOYL-COA O-METHYLTRANSFERASE-LIKE"/>
    <property type="match status" value="1"/>
</dbReference>
<keyword evidence="2" id="KW-0489">Methyltransferase</keyword>
<dbReference type="EMBL" id="BPVZ01000040">
    <property type="protein sequence ID" value="GKV14059.1"/>
    <property type="molecule type" value="Genomic_DNA"/>
</dbReference>
<dbReference type="Proteomes" id="UP001054252">
    <property type="component" value="Unassembled WGS sequence"/>
</dbReference>
<keyword evidence="7" id="KW-1185">Reference proteome</keyword>
<proteinExistence type="inferred from homology"/>